<feature type="transmembrane region" description="Helical" evidence="1">
    <location>
        <begin position="116"/>
        <end position="136"/>
    </location>
</feature>
<name>A0ABN9R9P6_9DINO</name>
<protein>
    <recommendedName>
        <fullName evidence="4">Post-GPI attachment to proteins factor 3</fullName>
    </recommendedName>
</protein>
<evidence type="ECO:0000313" key="3">
    <source>
        <dbReference type="Proteomes" id="UP001189429"/>
    </source>
</evidence>
<feature type="transmembrane region" description="Helical" evidence="1">
    <location>
        <begin position="86"/>
        <end position="104"/>
    </location>
</feature>
<feature type="non-terminal residue" evidence="2">
    <location>
        <position position="172"/>
    </location>
</feature>
<reference evidence="2" key="1">
    <citation type="submission" date="2023-10" db="EMBL/GenBank/DDBJ databases">
        <authorList>
            <person name="Chen Y."/>
            <person name="Shah S."/>
            <person name="Dougan E. K."/>
            <person name="Thang M."/>
            <person name="Chan C."/>
        </authorList>
    </citation>
    <scope>NUCLEOTIDE SEQUENCE [LARGE SCALE GENOMIC DNA]</scope>
</reference>
<dbReference type="EMBL" id="CAUYUJ010005958">
    <property type="protein sequence ID" value="CAK0815609.1"/>
    <property type="molecule type" value="Genomic_DNA"/>
</dbReference>
<evidence type="ECO:0000313" key="2">
    <source>
        <dbReference type="EMBL" id="CAK0815609.1"/>
    </source>
</evidence>
<evidence type="ECO:0008006" key="4">
    <source>
        <dbReference type="Google" id="ProtNLM"/>
    </source>
</evidence>
<feature type="transmembrane region" description="Helical" evidence="1">
    <location>
        <begin position="21"/>
        <end position="43"/>
    </location>
</feature>
<dbReference type="Proteomes" id="UP001189429">
    <property type="component" value="Unassembled WGS sequence"/>
</dbReference>
<keyword evidence="3" id="KW-1185">Reference proteome</keyword>
<evidence type="ECO:0000256" key="1">
    <source>
        <dbReference type="SAM" id="Phobius"/>
    </source>
</evidence>
<accession>A0ABN9R9P6</accession>
<sequence length="172" mass="18882">MASLTEKHGYGHSLGCIPRKWFVLAFAVVAAGLCWLQVLHWLVASSFFRELAGYPNPHPHGCVGDHCFEVWSCLGMQEVTFRVREPIVSLSGAVLLTVGVVGVLRARAQQLNYLCLYLAASAGLHFLLMVVDGVYLSTCGAYPKNMVEQVLLPSWRLPPSLISVAAREKLSK</sequence>
<keyword evidence="1" id="KW-0472">Membrane</keyword>
<organism evidence="2 3">
    <name type="scientific">Prorocentrum cordatum</name>
    <dbReference type="NCBI Taxonomy" id="2364126"/>
    <lineage>
        <taxon>Eukaryota</taxon>
        <taxon>Sar</taxon>
        <taxon>Alveolata</taxon>
        <taxon>Dinophyceae</taxon>
        <taxon>Prorocentrales</taxon>
        <taxon>Prorocentraceae</taxon>
        <taxon>Prorocentrum</taxon>
    </lineage>
</organism>
<proteinExistence type="predicted"/>
<comment type="caution">
    <text evidence="2">The sequence shown here is derived from an EMBL/GenBank/DDBJ whole genome shotgun (WGS) entry which is preliminary data.</text>
</comment>
<keyword evidence="1" id="KW-1133">Transmembrane helix</keyword>
<keyword evidence="1" id="KW-0812">Transmembrane</keyword>
<gene>
    <name evidence="2" type="ORF">PCOR1329_LOCUS18849</name>
</gene>